<gene>
    <name evidence="1" type="ORF">AN936_19210</name>
</gene>
<protein>
    <submittedName>
        <fullName evidence="1">Uncharacterized protein</fullName>
    </submittedName>
</protein>
<accession>A0A0N9UAI5</accession>
<name>A0A0N9UAI5_SPHMC</name>
<dbReference type="Proteomes" id="UP000058074">
    <property type="component" value="Chromosome"/>
</dbReference>
<proteinExistence type="predicted"/>
<dbReference type="AlphaFoldDB" id="A0A0N9UAI5"/>
<dbReference type="KEGG" id="smag:AN936_19210"/>
<dbReference type="PATRIC" id="fig|33050.5.peg.3986"/>
<evidence type="ECO:0000313" key="1">
    <source>
        <dbReference type="EMBL" id="ALH82405.1"/>
    </source>
</evidence>
<reference evidence="1 2" key="1">
    <citation type="journal article" date="2015" name="Genome Announc.">
        <title>Complete Genome Sequence of Polypropylene Glycol- and Polyethylene Glycol-Degrading Sphingopyxis macrogoltabida Strain EY-1.</title>
        <authorList>
            <person name="Ohtsubo Y."/>
            <person name="Nagata Y."/>
            <person name="Numata M."/>
            <person name="Tsuchikane K."/>
            <person name="Hosoyama A."/>
            <person name="Yamazoe A."/>
            <person name="Tsuda M."/>
            <person name="Fujita N."/>
            <person name="Kawai F."/>
        </authorList>
    </citation>
    <scope>NUCLEOTIDE SEQUENCE [LARGE SCALE GENOMIC DNA]</scope>
    <source>
        <strain evidence="1 2">EY-1</strain>
    </source>
</reference>
<dbReference type="EMBL" id="CP012700">
    <property type="protein sequence ID" value="ALH82405.1"/>
    <property type="molecule type" value="Genomic_DNA"/>
</dbReference>
<organism evidence="1 2">
    <name type="scientific">Sphingopyxis macrogoltabida</name>
    <name type="common">Sphingomonas macrogoltabidus</name>
    <dbReference type="NCBI Taxonomy" id="33050"/>
    <lineage>
        <taxon>Bacteria</taxon>
        <taxon>Pseudomonadati</taxon>
        <taxon>Pseudomonadota</taxon>
        <taxon>Alphaproteobacteria</taxon>
        <taxon>Sphingomonadales</taxon>
        <taxon>Sphingomonadaceae</taxon>
        <taxon>Sphingopyxis</taxon>
    </lineage>
</organism>
<evidence type="ECO:0000313" key="2">
    <source>
        <dbReference type="Proteomes" id="UP000058074"/>
    </source>
</evidence>
<sequence>MAWAEGNDMKQRNAMVAVWTALFIAIGATLSLAMPDSKSPLKGDPFVLSKNELKPGERRPVVVSPEAVEVRLFVDGLPFRESSHVQALMNDTEGLRLSRAQREILDRSLTRHRLSPSESDATPACYDPHHFFRYFDAKGERIGELEVCYCCRQVRLYAPDQKLNEGEIWEFDFEGAAKLLKAMNVPTDINCPGRG</sequence>